<dbReference type="OrthoDB" id="287188at2759"/>
<dbReference type="PROSITE" id="PS00301">
    <property type="entry name" value="G_TR_1"/>
    <property type="match status" value="1"/>
</dbReference>
<dbReference type="Pfam" id="PF14492">
    <property type="entry name" value="EFG_III"/>
    <property type="match status" value="1"/>
</dbReference>
<dbReference type="InterPro" id="IPR004161">
    <property type="entry name" value="EFTu-like_2"/>
</dbReference>
<keyword evidence="6" id="KW-0342">GTP-binding</keyword>
<dbReference type="Pfam" id="PF03764">
    <property type="entry name" value="EFG_IV"/>
    <property type="match status" value="1"/>
</dbReference>
<dbReference type="Pfam" id="PF00009">
    <property type="entry name" value="GTP_EFTU"/>
    <property type="match status" value="1"/>
</dbReference>
<dbReference type="SMART" id="SM00838">
    <property type="entry name" value="EFG_C"/>
    <property type="match status" value="1"/>
</dbReference>
<protein>
    <recommendedName>
        <fullName evidence="7">Tr-type G domain-containing protein</fullName>
    </recommendedName>
</protein>
<dbReference type="CDD" id="cd04096">
    <property type="entry name" value="eEF2_snRNP_like_C"/>
    <property type="match status" value="1"/>
</dbReference>
<dbReference type="InterPro" id="IPR005517">
    <property type="entry name" value="Transl_elong_EFG/EF2_IV"/>
</dbReference>
<evidence type="ECO:0000256" key="6">
    <source>
        <dbReference type="ARBA" id="ARBA00023134"/>
    </source>
</evidence>
<comment type="caution">
    <text evidence="8">The sequence shown here is derived from an EMBL/GenBank/DDBJ whole genome shotgun (WGS) entry which is preliminary data.</text>
</comment>
<keyword evidence="9" id="KW-1185">Reference proteome</keyword>
<dbReference type="FunFam" id="3.30.70.870:FF:000002">
    <property type="entry name" value="Translation elongation factor 2"/>
    <property type="match status" value="1"/>
</dbReference>
<dbReference type="CDD" id="cd01681">
    <property type="entry name" value="aeEF2_snRNP_like_IV"/>
    <property type="match status" value="1"/>
</dbReference>
<dbReference type="FunFam" id="3.40.50.300:FF:000058">
    <property type="entry name" value="Translation elongation factor 2"/>
    <property type="match status" value="1"/>
</dbReference>
<dbReference type="PANTHER" id="PTHR42908:SF10">
    <property type="entry name" value="EUKARYOTIC TRANSLATION ELONGATION FACTOR 2"/>
    <property type="match status" value="1"/>
</dbReference>
<dbReference type="FunFam" id="3.30.70.240:FF:000003">
    <property type="entry name" value="Translation elongation factor 2"/>
    <property type="match status" value="1"/>
</dbReference>
<sequence length="1000" mass="113721">MKVYKAQEPTKVSQDYYFQRISKKYQETQRAIIKEDYQKYGFIFIIRFYFFFQYSKHIQYSQQTKYDQIFKLRMISDQVLKIQYQFNFERSSSTLWSGIFRVITIRYIFNIINYQILINIKLLQHHVNFSKELSFYQNQPENFGLNSAVQDHFIFNNQNNKQKIMVNFTVDQIREIMNKQQNIRNMSVIAHVDHGKSTLTDSLLCKAGILSAKESGDKRMTDTREDEQLRGITIKSTGVSLYYEYDINYNNVKEQFLINLIDSPGHVDFSSEVTAALRVTDGALVVVDCVEGVCVQTETVLRQAMQEKIKPVVMINKIDRAILEQKHDGETMYQNFVRVIDNVNVIISTYQQEDMGELQVQPELGSVAFGSGKECWAFSCSKFAMIYATKFKVEPKKLQERLWGDNYFDDETKCWRKDSEGASGKQLKRAFVAFIMDPICKLANAVMEGNMEMANKMFNVLGLKLTQEEQKLNGKHLFKAVMSKWINAADTLIEMIICHLPSPREAQKYRTSYLYEGPQDDAIAQSMRECNPKGPLIMYVSKMVPTSDRSRFFAFGRVFSGTIGTGQKVRIMGPNYKPGKKEDLFEKTVQRTVLMMASKVEYIPDVPCGNTVGLVGVDDVILKTGTISDHPESHLIRSMKYSVSPVVRVAVKPKNPGELPKLVEGLKRLAKSDPLVLCTTEESGQHVVAGCGELHVEICLNDLEKDFANIEILRSDPIVSYKETVSATSKIVCMAKSPNSHNRLYAQAEPLHEGLQNAIEKGDITAKDDIKGRAKILSESYEWDKDDALKIWTFGPDNSGPNILMEKTSGVQYMNEIRESMESAWQWSSKEGPLCEENQRGVRVNILDCVLHADAIHRGGGQIIPTARRLYYACELTAQPKLQEPVFLAEITVPADSTGGVYNCLNTRRGVIIEEEQVAGTPLSLIRSYLPVAESFGFTAHLRGLTQGQAFPQCVFDHWAILNGDPLEPGSKLNELVLSIRKRKGIKVQLPDLNEYLDKI</sequence>
<dbReference type="EMBL" id="CAJJDP010000077">
    <property type="protein sequence ID" value="CAD8182031.1"/>
    <property type="molecule type" value="Genomic_DNA"/>
</dbReference>
<evidence type="ECO:0000256" key="5">
    <source>
        <dbReference type="ARBA" id="ARBA00022917"/>
    </source>
</evidence>
<dbReference type="Pfam" id="PF03144">
    <property type="entry name" value="GTP_EFTU_D2"/>
    <property type="match status" value="1"/>
</dbReference>
<dbReference type="GO" id="GO:0005829">
    <property type="term" value="C:cytosol"/>
    <property type="evidence" value="ECO:0007669"/>
    <property type="project" value="TreeGrafter"/>
</dbReference>
<dbReference type="FunFam" id="2.40.30.10:FF:000010">
    <property type="entry name" value="Translation elongation factor 2"/>
    <property type="match status" value="1"/>
</dbReference>
<feature type="domain" description="Tr-type G" evidence="7">
    <location>
        <begin position="181"/>
        <end position="504"/>
    </location>
</feature>
<name>A0A8S1VZ05_PAROT</name>
<dbReference type="GO" id="GO:0043022">
    <property type="term" value="F:ribosome binding"/>
    <property type="evidence" value="ECO:0007669"/>
    <property type="project" value="TreeGrafter"/>
</dbReference>
<dbReference type="InterPro" id="IPR005225">
    <property type="entry name" value="Small_GTP-bd"/>
</dbReference>
<evidence type="ECO:0000313" key="8">
    <source>
        <dbReference type="EMBL" id="CAD8182031.1"/>
    </source>
</evidence>
<dbReference type="InterPro" id="IPR000795">
    <property type="entry name" value="T_Tr_GTP-bd_dom"/>
</dbReference>
<reference evidence="8" key="1">
    <citation type="submission" date="2021-01" db="EMBL/GenBank/DDBJ databases">
        <authorList>
            <consortium name="Genoscope - CEA"/>
            <person name="William W."/>
        </authorList>
    </citation>
    <scope>NUCLEOTIDE SEQUENCE</scope>
</reference>
<dbReference type="InterPro" id="IPR031157">
    <property type="entry name" value="G_TR_CS"/>
</dbReference>
<keyword evidence="4" id="KW-0251">Elongation factor</keyword>
<evidence type="ECO:0000256" key="3">
    <source>
        <dbReference type="ARBA" id="ARBA00022741"/>
    </source>
</evidence>
<dbReference type="GO" id="GO:0005525">
    <property type="term" value="F:GTP binding"/>
    <property type="evidence" value="ECO:0007669"/>
    <property type="project" value="UniProtKB-KW"/>
</dbReference>
<dbReference type="InterPro" id="IPR000640">
    <property type="entry name" value="EFG_V-like"/>
</dbReference>
<proteinExistence type="predicted"/>
<keyword evidence="3" id="KW-0547">Nucleotide-binding</keyword>
<accession>A0A8S1VZ05</accession>
<dbReference type="SMART" id="SM00889">
    <property type="entry name" value="EFG_IV"/>
    <property type="match status" value="1"/>
</dbReference>
<dbReference type="NCBIfam" id="TIGR00231">
    <property type="entry name" value="small_GTP"/>
    <property type="match status" value="1"/>
</dbReference>
<keyword evidence="5" id="KW-0648">Protein biosynthesis</keyword>
<dbReference type="CDD" id="cd16268">
    <property type="entry name" value="EF2_II"/>
    <property type="match status" value="1"/>
</dbReference>
<gene>
    <name evidence="8" type="ORF">POCTA_138.1.T0780070</name>
</gene>
<keyword evidence="2" id="KW-0963">Cytoplasm</keyword>
<dbReference type="InterPro" id="IPR041095">
    <property type="entry name" value="EFG_II"/>
</dbReference>
<dbReference type="CDD" id="cd16261">
    <property type="entry name" value="EF2_snRNP_III"/>
    <property type="match status" value="1"/>
</dbReference>
<evidence type="ECO:0000256" key="1">
    <source>
        <dbReference type="ARBA" id="ARBA00004496"/>
    </source>
</evidence>
<evidence type="ECO:0000313" key="9">
    <source>
        <dbReference type="Proteomes" id="UP000683925"/>
    </source>
</evidence>
<dbReference type="GO" id="GO:0003746">
    <property type="term" value="F:translation elongation factor activity"/>
    <property type="evidence" value="ECO:0007669"/>
    <property type="project" value="UniProtKB-KW"/>
</dbReference>
<organism evidence="8 9">
    <name type="scientific">Paramecium octaurelia</name>
    <dbReference type="NCBI Taxonomy" id="43137"/>
    <lineage>
        <taxon>Eukaryota</taxon>
        <taxon>Sar</taxon>
        <taxon>Alveolata</taxon>
        <taxon>Ciliophora</taxon>
        <taxon>Intramacronucleata</taxon>
        <taxon>Oligohymenophorea</taxon>
        <taxon>Peniculida</taxon>
        <taxon>Parameciidae</taxon>
        <taxon>Paramecium</taxon>
    </lineage>
</organism>
<dbReference type="PANTHER" id="PTHR42908">
    <property type="entry name" value="TRANSLATION ELONGATION FACTOR-RELATED"/>
    <property type="match status" value="1"/>
</dbReference>
<dbReference type="CDD" id="cd01885">
    <property type="entry name" value="EF2"/>
    <property type="match status" value="1"/>
</dbReference>
<dbReference type="GO" id="GO:0003924">
    <property type="term" value="F:GTPase activity"/>
    <property type="evidence" value="ECO:0007669"/>
    <property type="project" value="InterPro"/>
</dbReference>
<dbReference type="Pfam" id="PF00679">
    <property type="entry name" value="EFG_C"/>
    <property type="match status" value="1"/>
</dbReference>
<dbReference type="AlphaFoldDB" id="A0A8S1VZ05"/>
<dbReference type="FunFam" id="3.30.230.10:FF:000006">
    <property type="entry name" value="Translation elongation factor 2"/>
    <property type="match status" value="1"/>
</dbReference>
<dbReference type="Proteomes" id="UP000683925">
    <property type="component" value="Unassembled WGS sequence"/>
</dbReference>
<dbReference type="GO" id="GO:1990904">
    <property type="term" value="C:ribonucleoprotein complex"/>
    <property type="evidence" value="ECO:0007669"/>
    <property type="project" value="TreeGrafter"/>
</dbReference>
<evidence type="ECO:0000256" key="4">
    <source>
        <dbReference type="ARBA" id="ARBA00022768"/>
    </source>
</evidence>
<evidence type="ECO:0000259" key="7">
    <source>
        <dbReference type="PROSITE" id="PS51722"/>
    </source>
</evidence>
<evidence type="ECO:0000256" key="2">
    <source>
        <dbReference type="ARBA" id="ARBA00022490"/>
    </source>
</evidence>
<comment type="subcellular location">
    <subcellularLocation>
        <location evidence="1">Cytoplasm</location>
    </subcellularLocation>
</comment>
<dbReference type="OMA" id="SKFAMIY"/>
<dbReference type="PROSITE" id="PS51722">
    <property type="entry name" value="G_TR_2"/>
    <property type="match status" value="1"/>
</dbReference>